<dbReference type="Pfam" id="PF13407">
    <property type="entry name" value="Peripla_BP_4"/>
    <property type="match status" value="1"/>
</dbReference>
<dbReference type="CDD" id="cd19991">
    <property type="entry name" value="PBP1_ABC_xylose_binding"/>
    <property type="match status" value="1"/>
</dbReference>
<evidence type="ECO:0000313" key="5">
    <source>
        <dbReference type="EMBL" id="GER70118.1"/>
    </source>
</evidence>
<dbReference type="Proteomes" id="UP000391919">
    <property type="component" value="Unassembled WGS sequence"/>
</dbReference>
<name>A0A5J4JI57_9BACI</name>
<feature type="signal peptide" evidence="3">
    <location>
        <begin position="1"/>
        <end position="25"/>
    </location>
</feature>
<evidence type="ECO:0000259" key="4">
    <source>
        <dbReference type="Pfam" id="PF13407"/>
    </source>
</evidence>
<dbReference type="InterPro" id="IPR025997">
    <property type="entry name" value="SBP_2_dom"/>
</dbReference>
<evidence type="ECO:0000313" key="6">
    <source>
        <dbReference type="Proteomes" id="UP000391919"/>
    </source>
</evidence>
<dbReference type="InterPro" id="IPR028082">
    <property type="entry name" value="Peripla_BP_I"/>
</dbReference>
<dbReference type="GO" id="GO:0030246">
    <property type="term" value="F:carbohydrate binding"/>
    <property type="evidence" value="ECO:0007669"/>
    <property type="project" value="TreeGrafter"/>
</dbReference>
<reference evidence="5 6" key="1">
    <citation type="submission" date="2019-09" db="EMBL/GenBank/DDBJ databases">
        <title>Draft genome sequence of Bacillus sp. JC-7.</title>
        <authorList>
            <person name="Tanaka N."/>
            <person name="Shiwa Y."/>
            <person name="Fujita N."/>
            <person name="Tanasupawat S."/>
        </authorList>
    </citation>
    <scope>NUCLEOTIDE SEQUENCE [LARGE SCALE GENOMIC DNA]</scope>
    <source>
        <strain evidence="5 6">JC-7</strain>
    </source>
</reference>
<gene>
    <name evidence="5" type="ORF">BpJC7_14210</name>
</gene>
<feature type="domain" description="Periplasmic binding protein" evidence="4">
    <location>
        <begin position="45"/>
        <end position="303"/>
    </location>
</feature>
<evidence type="ECO:0000256" key="2">
    <source>
        <dbReference type="ARBA" id="ARBA00022729"/>
    </source>
</evidence>
<protein>
    <submittedName>
        <fullName evidence="5">D-xylose ABC transporter substrate-binding protein</fullName>
    </submittedName>
</protein>
<dbReference type="EMBL" id="BKZQ01000015">
    <property type="protein sequence ID" value="GER70118.1"/>
    <property type="molecule type" value="Genomic_DNA"/>
</dbReference>
<dbReference type="Gene3D" id="3.40.50.2300">
    <property type="match status" value="2"/>
</dbReference>
<keyword evidence="6" id="KW-1185">Reference proteome</keyword>
<organism evidence="5 6">
    <name type="scientific">Weizmannia acidilactici</name>
    <dbReference type="NCBI Taxonomy" id="2607726"/>
    <lineage>
        <taxon>Bacteria</taxon>
        <taxon>Bacillati</taxon>
        <taxon>Bacillota</taxon>
        <taxon>Bacilli</taxon>
        <taxon>Bacillales</taxon>
        <taxon>Bacillaceae</taxon>
        <taxon>Heyndrickxia</taxon>
    </lineage>
</organism>
<feature type="chain" id="PRO_5023846850" evidence="3">
    <location>
        <begin position="26"/>
        <end position="349"/>
    </location>
</feature>
<sequence>MKKYWKLMVLLIVSALIIPACSNTADNTSNGRKVKLIKNEDQVYVGFLIDTLKDARWYRDKKLFEKQVKDLGGEVKTLAANGLDDVQIDQAKLLIEEGVDILVVVPHNAEIAAKIVTMAHKSGVKVISYDRLIANANVDYYISFDNEKVGELQAKEILKHQPEGNFAYVGGAESDHNAILFRQGAMNVLKPLIDKGKVKLVYDQYTNEWDPETAKKNMQALLKKRGNKIDAVIAANDGTAGGVIEALDTAGLARKVPVSGQDAELPAIHRILKGTQTMTVYKPISKIATEAAKLAVHVAEGKKVTTDTTINNGKINVPTILLEPIAVTKRNIKDTVIQDKFYTKQEVYQ</sequence>
<dbReference type="SUPFAM" id="SSF53822">
    <property type="entry name" value="Periplasmic binding protein-like I"/>
    <property type="match status" value="1"/>
</dbReference>
<dbReference type="AlphaFoldDB" id="A0A5J4JI57"/>
<dbReference type="GO" id="GO:0030288">
    <property type="term" value="C:outer membrane-bounded periplasmic space"/>
    <property type="evidence" value="ECO:0007669"/>
    <property type="project" value="TreeGrafter"/>
</dbReference>
<keyword evidence="2 3" id="KW-0732">Signal</keyword>
<comment type="subcellular location">
    <subcellularLocation>
        <location evidence="1">Cell envelope</location>
    </subcellularLocation>
</comment>
<evidence type="ECO:0000256" key="3">
    <source>
        <dbReference type="SAM" id="SignalP"/>
    </source>
</evidence>
<evidence type="ECO:0000256" key="1">
    <source>
        <dbReference type="ARBA" id="ARBA00004196"/>
    </source>
</evidence>
<proteinExistence type="predicted"/>
<dbReference type="InterPro" id="IPR050555">
    <property type="entry name" value="Bact_Solute-Bind_Prot2"/>
</dbReference>
<comment type="caution">
    <text evidence="5">The sequence shown here is derived from an EMBL/GenBank/DDBJ whole genome shotgun (WGS) entry which is preliminary data.</text>
</comment>
<dbReference type="PANTHER" id="PTHR30036:SF1">
    <property type="entry name" value="D-XYLOSE-BINDING PERIPLASMIC PROTEIN"/>
    <property type="match status" value="1"/>
</dbReference>
<dbReference type="PANTHER" id="PTHR30036">
    <property type="entry name" value="D-XYLOSE-BINDING PERIPLASMIC PROTEIN"/>
    <property type="match status" value="1"/>
</dbReference>
<accession>A0A5J4JI57</accession>